<feature type="transmembrane region" description="Helical" evidence="1">
    <location>
        <begin position="6"/>
        <end position="25"/>
    </location>
</feature>
<evidence type="ECO:0000313" key="2">
    <source>
        <dbReference type="EMBL" id="MEQ3550205.1"/>
    </source>
</evidence>
<dbReference type="Proteomes" id="UP001494902">
    <property type="component" value="Unassembled WGS sequence"/>
</dbReference>
<proteinExistence type="predicted"/>
<gene>
    <name evidence="2" type="ORF">WIS52_06940</name>
</gene>
<accession>A0ABV1K6T6</accession>
<keyword evidence="1" id="KW-1133">Transmembrane helix</keyword>
<keyword evidence="1" id="KW-0472">Membrane</keyword>
<protein>
    <submittedName>
        <fullName evidence="2">Uncharacterized protein</fullName>
    </submittedName>
</protein>
<comment type="caution">
    <text evidence="2">The sequence shown here is derived from an EMBL/GenBank/DDBJ whole genome shotgun (WGS) entry which is preliminary data.</text>
</comment>
<sequence>MVETVLENLLAVLGVVLVLIGARVVRHVHRSRRARKRSREAFRDACRVAWLDGEAGGLPALAGTQRADGMPMSARAVELLAAVYRQEAHDLRHDLRTRVIDAPGADGDAAAFARARALAPLPVPERF</sequence>
<organism evidence="2 3">
    <name type="scientific">Pseudonocardia nematodicida</name>
    <dbReference type="NCBI Taxonomy" id="1206997"/>
    <lineage>
        <taxon>Bacteria</taxon>
        <taxon>Bacillati</taxon>
        <taxon>Actinomycetota</taxon>
        <taxon>Actinomycetes</taxon>
        <taxon>Pseudonocardiales</taxon>
        <taxon>Pseudonocardiaceae</taxon>
        <taxon>Pseudonocardia</taxon>
    </lineage>
</organism>
<evidence type="ECO:0000313" key="3">
    <source>
        <dbReference type="Proteomes" id="UP001494902"/>
    </source>
</evidence>
<dbReference type="EMBL" id="JBEDNQ010000002">
    <property type="protein sequence ID" value="MEQ3550205.1"/>
    <property type="molecule type" value="Genomic_DNA"/>
</dbReference>
<keyword evidence="3" id="KW-1185">Reference proteome</keyword>
<reference evidence="2 3" key="1">
    <citation type="submission" date="2024-03" db="EMBL/GenBank/DDBJ databases">
        <title>Draft genome sequence of Pseudonocardia nematodicida JCM 31783.</title>
        <authorList>
            <person name="Butdee W."/>
            <person name="Duangmal K."/>
        </authorList>
    </citation>
    <scope>NUCLEOTIDE SEQUENCE [LARGE SCALE GENOMIC DNA]</scope>
    <source>
        <strain evidence="2 3">JCM 31783</strain>
    </source>
</reference>
<dbReference type="RefSeq" id="WP_349297285.1">
    <property type="nucleotide sequence ID" value="NZ_JBEDNQ010000002.1"/>
</dbReference>
<keyword evidence="1" id="KW-0812">Transmembrane</keyword>
<name>A0ABV1K6T6_9PSEU</name>
<evidence type="ECO:0000256" key="1">
    <source>
        <dbReference type="SAM" id="Phobius"/>
    </source>
</evidence>